<dbReference type="Proteomes" id="UP000620559">
    <property type="component" value="Unassembled WGS sequence"/>
</dbReference>
<feature type="transmembrane region" description="Helical" evidence="9">
    <location>
        <begin position="374"/>
        <end position="395"/>
    </location>
</feature>
<keyword evidence="6 9" id="KW-1133">Transmembrane helix</keyword>
<accession>A0A8J7EZY3</accession>
<feature type="transmembrane region" description="Helical" evidence="9">
    <location>
        <begin position="275"/>
        <end position="294"/>
    </location>
</feature>
<feature type="transmembrane region" description="Helical" evidence="9">
    <location>
        <begin position="192"/>
        <end position="212"/>
    </location>
</feature>
<evidence type="ECO:0000256" key="4">
    <source>
        <dbReference type="ARBA" id="ARBA00022449"/>
    </source>
</evidence>
<dbReference type="InterPro" id="IPR006016">
    <property type="entry name" value="UspA"/>
</dbReference>
<feature type="domain" description="UspA" evidence="10">
    <location>
        <begin position="423"/>
        <end position="553"/>
    </location>
</feature>
<dbReference type="Pfam" id="PF00582">
    <property type="entry name" value="Usp"/>
    <property type="match status" value="2"/>
</dbReference>
<feature type="domain" description="Cation/H+ exchanger transmembrane" evidence="11">
    <location>
        <begin position="29"/>
        <end position="394"/>
    </location>
</feature>
<dbReference type="PANTHER" id="PTHR43562:SF4">
    <property type="entry name" value="NA(+)_H(+) ANTIPORTER NHAS5"/>
    <property type="match status" value="1"/>
</dbReference>
<keyword evidence="5 9" id="KW-0812">Transmembrane</keyword>
<feature type="transmembrane region" description="Helical" evidence="9">
    <location>
        <begin position="20"/>
        <end position="38"/>
    </location>
</feature>
<evidence type="ECO:0000256" key="7">
    <source>
        <dbReference type="ARBA" id="ARBA00023065"/>
    </source>
</evidence>
<evidence type="ECO:0000256" key="2">
    <source>
        <dbReference type="ARBA" id="ARBA00005551"/>
    </source>
</evidence>
<dbReference type="AlphaFoldDB" id="A0A8J7EZY3"/>
<dbReference type="InterPro" id="IPR006153">
    <property type="entry name" value="Cation/H_exchanger_TM"/>
</dbReference>
<keyword evidence="3" id="KW-0813">Transport</keyword>
<feature type="domain" description="UspA" evidence="10">
    <location>
        <begin position="561"/>
        <end position="685"/>
    </location>
</feature>
<organism evidence="12 13">
    <name type="scientific">Plectonema cf. radiosum LEGE 06105</name>
    <dbReference type="NCBI Taxonomy" id="945769"/>
    <lineage>
        <taxon>Bacteria</taxon>
        <taxon>Bacillati</taxon>
        <taxon>Cyanobacteriota</taxon>
        <taxon>Cyanophyceae</taxon>
        <taxon>Oscillatoriophycideae</taxon>
        <taxon>Oscillatoriales</taxon>
        <taxon>Microcoleaceae</taxon>
        <taxon>Plectonema</taxon>
    </lineage>
</organism>
<feature type="transmembrane region" description="Helical" evidence="9">
    <location>
        <begin position="306"/>
        <end position="329"/>
    </location>
</feature>
<dbReference type="Pfam" id="PF00999">
    <property type="entry name" value="Na_H_Exchanger"/>
    <property type="match status" value="1"/>
</dbReference>
<dbReference type="InterPro" id="IPR038770">
    <property type="entry name" value="Na+/solute_symporter_sf"/>
</dbReference>
<dbReference type="GO" id="GO:0015297">
    <property type="term" value="F:antiporter activity"/>
    <property type="evidence" value="ECO:0007669"/>
    <property type="project" value="UniProtKB-KW"/>
</dbReference>
<name>A0A8J7EZY3_9CYAN</name>
<evidence type="ECO:0000256" key="5">
    <source>
        <dbReference type="ARBA" id="ARBA00022692"/>
    </source>
</evidence>
<evidence type="ECO:0000256" key="8">
    <source>
        <dbReference type="ARBA" id="ARBA00023136"/>
    </source>
</evidence>
<dbReference type="RefSeq" id="WP_193917270.1">
    <property type="nucleotide sequence ID" value="NZ_JADEWL010000008.1"/>
</dbReference>
<dbReference type="PANTHER" id="PTHR43562">
    <property type="entry name" value="NAPA-TYPE SODIUM/HYDROGEN ANTIPORTER"/>
    <property type="match status" value="1"/>
</dbReference>
<feature type="transmembrane region" description="Helical" evidence="9">
    <location>
        <begin position="45"/>
        <end position="64"/>
    </location>
</feature>
<evidence type="ECO:0000313" key="12">
    <source>
        <dbReference type="EMBL" id="MBE9211875.1"/>
    </source>
</evidence>
<evidence type="ECO:0000259" key="11">
    <source>
        <dbReference type="Pfam" id="PF00999"/>
    </source>
</evidence>
<dbReference type="GO" id="GO:1902600">
    <property type="term" value="P:proton transmembrane transport"/>
    <property type="evidence" value="ECO:0007669"/>
    <property type="project" value="InterPro"/>
</dbReference>
<evidence type="ECO:0000313" key="13">
    <source>
        <dbReference type="Proteomes" id="UP000620559"/>
    </source>
</evidence>
<gene>
    <name evidence="12" type="ORF">IQ247_03925</name>
</gene>
<feature type="transmembrane region" description="Helical" evidence="9">
    <location>
        <begin position="70"/>
        <end position="90"/>
    </location>
</feature>
<reference evidence="12" key="1">
    <citation type="submission" date="2020-10" db="EMBL/GenBank/DDBJ databases">
        <authorList>
            <person name="Castelo-Branco R."/>
            <person name="Eusebio N."/>
            <person name="Adriana R."/>
            <person name="Vieira A."/>
            <person name="Brugerolle De Fraissinette N."/>
            <person name="Rezende De Castro R."/>
            <person name="Schneider M.P."/>
            <person name="Vasconcelos V."/>
            <person name="Leao P.N."/>
        </authorList>
    </citation>
    <scope>NUCLEOTIDE SEQUENCE</scope>
    <source>
        <strain evidence="12">LEGE 06105</strain>
    </source>
</reference>
<feature type="transmembrane region" description="Helical" evidence="9">
    <location>
        <begin position="232"/>
        <end position="263"/>
    </location>
</feature>
<dbReference type="GO" id="GO:0016020">
    <property type="term" value="C:membrane"/>
    <property type="evidence" value="ECO:0007669"/>
    <property type="project" value="UniProtKB-SubCell"/>
</dbReference>
<keyword evidence="7" id="KW-0406">Ion transport</keyword>
<feature type="transmembrane region" description="Helical" evidence="9">
    <location>
        <begin position="161"/>
        <end position="186"/>
    </location>
</feature>
<evidence type="ECO:0000259" key="10">
    <source>
        <dbReference type="Pfam" id="PF00582"/>
    </source>
</evidence>
<protein>
    <submittedName>
        <fullName evidence="12">Cation:proton antiporter</fullName>
    </submittedName>
</protein>
<keyword evidence="4" id="KW-0050">Antiport</keyword>
<dbReference type="EMBL" id="JADEWL010000008">
    <property type="protein sequence ID" value="MBE9211875.1"/>
    <property type="molecule type" value="Genomic_DNA"/>
</dbReference>
<proteinExistence type="inferred from homology"/>
<comment type="subcellular location">
    <subcellularLocation>
        <location evidence="1">Membrane</location>
        <topology evidence="1">Multi-pass membrane protein</topology>
    </subcellularLocation>
</comment>
<comment type="caution">
    <text evidence="12">The sequence shown here is derived from an EMBL/GenBank/DDBJ whole genome shotgun (WGS) entry which is preliminary data.</text>
</comment>
<evidence type="ECO:0000256" key="9">
    <source>
        <dbReference type="SAM" id="Phobius"/>
    </source>
</evidence>
<keyword evidence="8 9" id="KW-0472">Membrane</keyword>
<keyword evidence="13" id="KW-1185">Reference proteome</keyword>
<evidence type="ECO:0000256" key="1">
    <source>
        <dbReference type="ARBA" id="ARBA00004141"/>
    </source>
</evidence>
<dbReference type="Gene3D" id="3.40.50.12370">
    <property type="match status" value="1"/>
</dbReference>
<dbReference type="Gene3D" id="1.20.1530.20">
    <property type="match status" value="1"/>
</dbReference>
<evidence type="ECO:0000256" key="3">
    <source>
        <dbReference type="ARBA" id="ARBA00022448"/>
    </source>
</evidence>
<evidence type="ECO:0000256" key="6">
    <source>
        <dbReference type="ARBA" id="ARBA00022989"/>
    </source>
</evidence>
<sequence>MVLLERIAVLPYSQVIEKEPIFPLFLILVVILVVPILFERLRLPGLIGLILSGILIGNFGWELFDINNSAWTLLSKIGLAYLLFVAGLEVDLNQFRRRRNRALGFGSFAFAIPLLLGTLLGRIFEFDWLSSILIGSILASYSLLAYPIINRLGLMNNEAVGVTIGASIFTDIAALLMLVICVAIHIKDFNPGQTIALLGWLIVYCVVVLIGFDWAGKEFLRRSGEDEGNQFLFVLLAVFIAAVGAQLIGIEIIVAAFFAGLAVNEVIGDGPVKQKIVFVGSLLFIPIFFVDLGFKLDLPMFIKNIGMLSFTLFLILSLIISKFIAALLAKLIYHYNWREIFTMWSISLPQVGITSCVTLIGYQAQLLPLEVLNSVIFLILVTSLIGPIITSRVAVGLHSSLIKQQETPANYDVSQKIGSPFSIIVPVYNPQTQQHLMEMAALLAHQTQGKIIPLAIATAAAHMDAPQLENSLKRSEILLNKATALSRILDVEAEPLLRIDDAFAQGISRAAKEKKANLIVMGWGKRTGLKARLFGNVIDGVLWASHCPVAVTRLVESPSKIQRILVPVENLTAPILQPVQFAQILALANQAQVTVLNVCDRRTSSSKISWRRSQLSLLISKLGLSNPPEIQIIAHENVAQAILQAARLYDLVVLPFIRNRTIPGGLAISDVTTQLASQLTCSIIMLGEPAQRTNNAAVTADVASNQLPVTSYQ</sequence>
<feature type="transmembrane region" description="Helical" evidence="9">
    <location>
        <begin position="341"/>
        <end position="362"/>
    </location>
</feature>
<dbReference type="SUPFAM" id="SSF52402">
    <property type="entry name" value="Adenine nucleotide alpha hydrolases-like"/>
    <property type="match status" value="2"/>
</dbReference>
<feature type="transmembrane region" description="Helical" evidence="9">
    <location>
        <begin position="130"/>
        <end position="149"/>
    </location>
</feature>
<feature type="transmembrane region" description="Helical" evidence="9">
    <location>
        <begin position="102"/>
        <end position="124"/>
    </location>
</feature>
<comment type="similarity">
    <text evidence="2">Belongs to the monovalent cation:proton antiporter 2 (CPA2) transporter (TC 2.A.37) family.</text>
</comment>